<dbReference type="CDD" id="cd01038">
    <property type="entry name" value="Endonuclease_DUF559"/>
    <property type="match status" value="1"/>
</dbReference>
<dbReference type="Gene3D" id="3.40.960.10">
    <property type="entry name" value="VSR Endonuclease"/>
    <property type="match status" value="1"/>
</dbReference>
<keyword evidence="3" id="KW-1185">Reference proteome</keyword>
<gene>
    <name evidence="2" type="ORF">GCM10007923_45210</name>
</gene>
<dbReference type="Pfam" id="PF04480">
    <property type="entry name" value="DUF559"/>
    <property type="match status" value="1"/>
</dbReference>
<dbReference type="Proteomes" id="UP001156702">
    <property type="component" value="Unassembled WGS sequence"/>
</dbReference>
<proteinExistence type="predicted"/>
<dbReference type="SUPFAM" id="SSF52980">
    <property type="entry name" value="Restriction endonuclease-like"/>
    <property type="match status" value="1"/>
</dbReference>
<name>A0ABQ5ZQI2_9HYPH</name>
<comment type="caution">
    <text evidence="2">The sequence shown here is derived from an EMBL/GenBank/DDBJ whole genome shotgun (WGS) entry which is preliminary data.</text>
</comment>
<protein>
    <recommendedName>
        <fullName evidence="1">DUF559 domain-containing protein</fullName>
    </recommendedName>
</protein>
<dbReference type="PANTHER" id="PTHR38590:SF1">
    <property type="entry name" value="BLL0828 PROTEIN"/>
    <property type="match status" value="1"/>
</dbReference>
<dbReference type="InterPro" id="IPR011335">
    <property type="entry name" value="Restrct_endonuc-II-like"/>
</dbReference>
<evidence type="ECO:0000259" key="1">
    <source>
        <dbReference type="Pfam" id="PF04480"/>
    </source>
</evidence>
<feature type="domain" description="DUF559" evidence="1">
    <location>
        <begin position="17"/>
        <end position="123"/>
    </location>
</feature>
<evidence type="ECO:0000313" key="3">
    <source>
        <dbReference type="Proteomes" id="UP001156702"/>
    </source>
</evidence>
<organism evidence="2 3">
    <name type="scientific">Shinella yambaruensis</name>
    <dbReference type="NCBI Taxonomy" id="415996"/>
    <lineage>
        <taxon>Bacteria</taxon>
        <taxon>Pseudomonadati</taxon>
        <taxon>Pseudomonadota</taxon>
        <taxon>Alphaproteobacteria</taxon>
        <taxon>Hyphomicrobiales</taxon>
        <taxon>Rhizobiaceae</taxon>
        <taxon>Shinella</taxon>
    </lineage>
</organism>
<sequence length="134" mass="15366">MTEGGIVPHGKVSTINRVRARRMRKVLTEAELALWNELRAHRLMGLGFRRQMPIAGYIVDFACPAHRLIVEVDGSQHALSASLDYDANRTTRLEEDGWLVLRFWNDEILNDIDGVCRHILATLEEDRWAREGQS</sequence>
<dbReference type="InterPro" id="IPR047216">
    <property type="entry name" value="Endonuclease_DUF559_bact"/>
</dbReference>
<dbReference type="InterPro" id="IPR007569">
    <property type="entry name" value="DUF559"/>
</dbReference>
<accession>A0ABQ5ZQI2</accession>
<dbReference type="PANTHER" id="PTHR38590">
    <property type="entry name" value="BLL0828 PROTEIN"/>
    <property type="match status" value="1"/>
</dbReference>
<reference evidence="3" key="1">
    <citation type="journal article" date="2019" name="Int. J. Syst. Evol. Microbiol.">
        <title>The Global Catalogue of Microorganisms (GCM) 10K type strain sequencing project: providing services to taxonomists for standard genome sequencing and annotation.</title>
        <authorList>
            <consortium name="The Broad Institute Genomics Platform"/>
            <consortium name="The Broad Institute Genome Sequencing Center for Infectious Disease"/>
            <person name="Wu L."/>
            <person name="Ma J."/>
        </authorList>
    </citation>
    <scope>NUCLEOTIDE SEQUENCE [LARGE SCALE GENOMIC DNA]</scope>
    <source>
        <strain evidence="3">NBRC 102122</strain>
    </source>
</reference>
<dbReference type="EMBL" id="BSOP01000037">
    <property type="protein sequence ID" value="GLR53306.1"/>
    <property type="molecule type" value="Genomic_DNA"/>
</dbReference>
<evidence type="ECO:0000313" key="2">
    <source>
        <dbReference type="EMBL" id="GLR53306.1"/>
    </source>
</evidence>